<gene>
    <name evidence="8" type="ORF">SAY86_026756</name>
</gene>
<reference evidence="8 9" key="1">
    <citation type="journal article" date="2023" name="Hortic Res">
        <title>Pangenome of water caltrop reveals structural variations and asymmetric subgenome divergence after allopolyploidization.</title>
        <authorList>
            <person name="Zhang X."/>
            <person name="Chen Y."/>
            <person name="Wang L."/>
            <person name="Yuan Y."/>
            <person name="Fang M."/>
            <person name="Shi L."/>
            <person name="Lu R."/>
            <person name="Comes H.P."/>
            <person name="Ma Y."/>
            <person name="Chen Y."/>
            <person name="Huang G."/>
            <person name="Zhou Y."/>
            <person name="Zheng Z."/>
            <person name="Qiu Y."/>
        </authorList>
    </citation>
    <scope>NUCLEOTIDE SEQUENCE [LARGE SCALE GENOMIC DNA]</scope>
    <source>
        <strain evidence="8">F231</strain>
    </source>
</reference>
<keyword evidence="4 6" id="KW-0862">Zinc</keyword>
<keyword evidence="2 6" id="KW-0479">Metal-binding</keyword>
<dbReference type="SMART" id="SM00575">
    <property type="entry name" value="ZnF_PMZ"/>
    <property type="match status" value="1"/>
</dbReference>
<dbReference type="GO" id="GO:0008270">
    <property type="term" value="F:zinc ion binding"/>
    <property type="evidence" value="ECO:0007669"/>
    <property type="project" value="UniProtKB-UniRule"/>
</dbReference>
<dbReference type="GO" id="GO:0006355">
    <property type="term" value="P:regulation of DNA-templated transcription"/>
    <property type="evidence" value="ECO:0007669"/>
    <property type="project" value="UniProtKB-UniRule"/>
</dbReference>
<dbReference type="InterPro" id="IPR007527">
    <property type="entry name" value="Znf_SWIM"/>
</dbReference>
<dbReference type="EMBL" id="JAXQNO010000023">
    <property type="protein sequence ID" value="KAK4765666.1"/>
    <property type="molecule type" value="Genomic_DNA"/>
</dbReference>
<keyword evidence="9" id="KW-1185">Reference proteome</keyword>
<evidence type="ECO:0000256" key="2">
    <source>
        <dbReference type="ARBA" id="ARBA00022723"/>
    </source>
</evidence>
<dbReference type="InterPro" id="IPR031052">
    <property type="entry name" value="FHY3/FAR1"/>
</dbReference>
<accession>A0AAN7KKB7</accession>
<evidence type="ECO:0000256" key="4">
    <source>
        <dbReference type="ARBA" id="ARBA00022833"/>
    </source>
</evidence>
<evidence type="ECO:0000256" key="6">
    <source>
        <dbReference type="RuleBase" id="RU367018"/>
    </source>
</evidence>
<dbReference type="PANTHER" id="PTHR31669:SF185">
    <property type="entry name" value="PROTEIN FAR1-RELATED SEQUENCE"/>
    <property type="match status" value="1"/>
</dbReference>
<evidence type="ECO:0000313" key="8">
    <source>
        <dbReference type="EMBL" id="KAK4765666.1"/>
    </source>
</evidence>
<organism evidence="8 9">
    <name type="scientific">Trapa natans</name>
    <name type="common">Water chestnut</name>
    <dbReference type="NCBI Taxonomy" id="22666"/>
    <lineage>
        <taxon>Eukaryota</taxon>
        <taxon>Viridiplantae</taxon>
        <taxon>Streptophyta</taxon>
        <taxon>Embryophyta</taxon>
        <taxon>Tracheophyta</taxon>
        <taxon>Spermatophyta</taxon>
        <taxon>Magnoliopsida</taxon>
        <taxon>eudicotyledons</taxon>
        <taxon>Gunneridae</taxon>
        <taxon>Pentapetalae</taxon>
        <taxon>rosids</taxon>
        <taxon>malvids</taxon>
        <taxon>Myrtales</taxon>
        <taxon>Lythraceae</taxon>
        <taxon>Trapa</taxon>
    </lineage>
</organism>
<evidence type="ECO:0000256" key="5">
    <source>
        <dbReference type="PROSITE-ProRule" id="PRU00325"/>
    </source>
</evidence>
<dbReference type="PANTHER" id="PTHR31669">
    <property type="entry name" value="PROTEIN FAR1-RELATED SEQUENCE 10-RELATED"/>
    <property type="match status" value="1"/>
</dbReference>
<comment type="caution">
    <text evidence="8">The sequence shown here is derived from an EMBL/GenBank/DDBJ whole genome shotgun (WGS) entry which is preliminary data.</text>
</comment>
<sequence>MSFIYLILTTTCSLIDDFYMYIQTFVCFMKGRYPQTIVTDLDLGLKDAIRSELPSTKHVISVSSILPRLSNWFSVPLESQFEEFRSYFDSLICMETSEDFDFRWNQMVSRFNLDSDKHITLLHSLRTYWAPSYTRCCFVAQITTLTFLKSVDAFLKGVFSEHTCLRSFFDQVGMSANFQNQSNNEMQYLHTRTCIPIEDHARAVLTPFAFNALQHELVLSMQYAVSEMVNGSYHVHHYKKMDRERIVVWVPEEEHLCCSCKEFESSGILCRHALRVFIVKNYFQLPDKYFPTRWRQESSLMFLDDQHSQDNDEWFREYQSLSENLFVESSISKERSDYVRGELMKEMRRLLNEVRNMPDNEVPSGLFLFLPHHL</sequence>
<dbReference type="Proteomes" id="UP001346149">
    <property type="component" value="Unassembled WGS sequence"/>
</dbReference>
<feature type="domain" description="SWIM-type" evidence="7">
    <location>
        <begin position="246"/>
        <end position="281"/>
    </location>
</feature>
<comment type="function">
    <text evidence="6">Putative transcription activator involved in regulating light control of development.</text>
</comment>
<dbReference type="InterPro" id="IPR006564">
    <property type="entry name" value="Znf_PMZ"/>
</dbReference>
<comment type="subcellular location">
    <subcellularLocation>
        <location evidence="6">Nucleus</location>
    </subcellularLocation>
</comment>
<dbReference type="AlphaFoldDB" id="A0AAN7KKB7"/>
<comment type="similarity">
    <text evidence="1 6">Belongs to the FHY3/FAR1 family.</text>
</comment>
<keyword evidence="6" id="KW-0539">Nucleus</keyword>
<name>A0AAN7KKB7_TRANT</name>
<dbReference type="Pfam" id="PF04434">
    <property type="entry name" value="SWIM"/>
    <property type="match status" value="1"/>
</dbReference>
<dbReference type="GO" id="GO:0005634">
    <property type="term" value="C:nucleus"/>
    <property type="evidence" value="ECO:0007669"/>
    <property type="project" value="UniProtKB-SubCell"/>
</dbReference>
<evidence type="ECO:0000256" key="3">
    <source>
        <dbReference type="ARBA" id="ARBA00022771"/>
    </source>
</evidence>
<keyword evidence="3 5" id="KW-0863">Zinc-finger</keyword>
<evidence type="ECO:0000313" key="9">
    <source>
        <dbReference type="Proteomes" id="UP001346149"/>
    </source>
</evidence>
<evidence type="ECO:0000259" key="7">
    <source>
        <dbReference type="PROSITE" id="PS50966"/>
    </source>
</evidence>
<proteinExistence type="inferred from homology"/>
<dbReference type="PROSITE" id="PS50966">
    <property type="entry name" value="ZF_SWIM"/>
    <property type="match status" value="1"/>
</dbReference>
<evidence type="ECO:0000256" key="1">
    <source>
        <dbReference type="ARBA" id="ARBA00005889"/>
    </source>
</evidence>
<protein>
    <recommendedName>
        <fullName evidence="6">Protein FAR1-RELATED SEQUENCE</fullName>
    </recommendedName>
</protein>